<organism evidence="3 4">
    <name type="scientific">Laetiporus sulphureus 93-53</name>
    <dbReference type="NCBI Taxonomy" id="1314785"/>
    <lineage>
        <taxon>Eukaryota</taxon>
        <taxon>Fungi</taxon>
        <taxon>Dikarya</taxon>
        <taxon>Basidiomycota</taxon>
        <taxon>Agaricomycotina</taxon>
        <taxon>Agaricomycetes</taxon>
        <taxon>Polyporales</taxon>
        <taxon>Laetiporus</taxon>
    </lineage>
</organism>
<name>A0A165GCT5_9APHY</name>
<keyword evidence="4" id="KW-1185">Reference proteome</keyword>
<dbReference type="Proteomes" id="UP000076871">
    <property type="component" value="Unassembled WGS sequence"/>
</dbReference>
<protein>
    <recommendedName>
        <fullName evidence="2">DUF6533 domain-containing protein</fullName>
    </recommendedName>
</protein>
<gene>
    <name evidence="3" type="ORF">LAESUDRAFT_613780</name>
</gene>
<dbReference type="InParanoid" id="A0A165GCT5"/>
<dbReference type="Pfam" id="PF20151">
    <property type="entry name" value="DUF6533"/>
    <property type="match status" value="1"/>
</dbReference>
<feature type="transmembrane region" description="Helical" evidence="1">
    <location>
        <begin position="20"/>
        <end position="42"/>
    </location>
</feature>
<feature type="domain" description="DUF6533" evidence="2">
    <location>
        <begin position="1"/>
        <end position="35"/>
    </location>
</feature>
<dbReference type="EMBL" id="KV427610">
    <property type="protein sequence ID" value="KZT10170.1"/>
    <property type="molecule type" value="Genomic_DNA"/>
</dbReference>
<keyword evidence="1" id="KW-0472">Membrane</keyword>
<feature type="non-terminal residue" evidence="3">
    <location>
        <position position="86"/>
    </location>
</feature>
<accession>A0A165GCT5</accession>
<dbReference type="OrthoDB" id="2803471at2759"/>
<keyword evidence="1" id="KW-0812">Transmembrane</keyword>
<sequence length="86" mass="9889">YEYALTVDQEARLIWKGKMSMSPAVFLINRYVPPIWVIAVLLRRETHGELREAFSGVRVWALTGRDWRPTTVTLIFGIVPFVANVV</sequence>
<dbReference type="InterPro" id="IPR045340">
    <property type="entry name" value="DUF6533"/>
</dbReference>
<evidence type="ECO:0000313" key="3">
    <source>
        <dbReference type="EMBL" id="KZT10170.1"/>
    </source>
</evidence>
<proteinExistence type="predicted"/>
<dbReference type="AlphaFoldDB" id="A0A165GCT5"/>
<evidence type="ECO:0000259" key="2">
    <source>
        <dbReference type="Pfam" id="PF20151"/>
    </source>
</evidence>
<dbReference type="RefSeq" id="XP_040767910.1">
    <property type="nucleotide sequence ID" value="XM_040903188.1"/>
</dbReference>
<dbReference type="GeneID" id="63820219"/>
<feature type="non-terminal residue" evidence="3">
    <location>
        <position position="1"/>
    </location>
</feature>
<evidence type="ECO:0000313" key="4">
    <source>
        <dbReference type="Proteomes" id="UP000076871"/>
    </source>
</evidence>
<reference evidence="3 4" key="1">
    <citation type="journal article" date="2016" name="Mol. Biol. Evol.">
        <title>Comparative Genomics of Early-Diverging Mushroom-Forming Fungi Provides Insights into the Origins of Lignocellulose Decay Capabilities.</title>
        <authorList>
            <person name="Nagy L.G."/>
            <person name="Riley R."/>
            <person name="Tritt A."/>
            <person name="Adam C."/>
            <person name="Daum C."/>
            <person name="Floudas D."/>
            <person name="Sun H."/>
            <person name="Yadav J.S."/>
            <person name="Pangilinan J."/>
            <person name="Larsson K.H."/>
            <person name="Matsuura K."/>
            <person name="Barry K."/>
            <person name="Labutti K."/>
            <person name="Kuo R."/>
            <person name="Ohm R.A."/>
            <person name="Bhattacharya S.S."/>
            <person name="Shirouzu T."/>
            <person name="Yoshinaga Y."/>
            <person name="Martin F.M."/>
            <person name="Grigoriev I.V."/>
            <person name="Hibbett D.S."/>
        </authorList>
    </citation>
    <scope>NUCLEOTIDE SEQUENCE [LARGE SCALE GENOMIC DNA]</scope>
    <source>
        <strain evidence="3 4">93-53</strain>
    </source>
</reference>
<evidence type="ECO:0000256" key="1">
    <source>
        <dbReference type="SAM" id="Phobius"/>
    </source>
</evidence>
<keyword evidence="1" id="KW-1133">Transmembrane helix</keyword>